<keyword evidence="6" id="KW-1133">Transmembrane helix</keyword>
<dbReference type="PANTHER" id="PTHR23130:SF171">
    <property type="entry name" value="OS01G0895300 PROTEIN"/>
    <property type="match status" value="1"/>
</dbReference>
<feature type="region of interest" description="Disordered" evidence="5">
    <location>
        <begin position="170"/>
        <end position="250"/>
    </location>
</feature>
<feature type="domain" description="DOMON" evidence="8">
    <location>
        <begin position="54"/>
        <end position="165"/>
    </location>
</feature>
<dbReference type="Proteomes" id="UP000189703">
    <property type="component" value="Unplaced"/>
</dbReference>
<sequence>MKVSLVTTVFFCLFLGFAFSTISCQSDSCGSTLTLSGIPFDTTTLNCQLVWSSQDFILRYEQRGPSLWNFILSTPDSNSYVAIGFSPDGSMVGSSSIVGWFPAGDRAAGVIKQYYLGGTGSQDCSPDSGDLKVANMTIISQSSRLYLAFQLNTDRPKSNLIYAVGPRSRLPSSPSYLMSEHQSKTSTSLNFKAGTTTTPGTSLSPSQSPTSGTEDTKDTSLVPTSGPKGSQDKSSNPSITQGTNSSSRNHGSILNVLGGTIMMIIGYFFIF</sequence>
<feature type="compositionally biased region" description="Low complexity" evidence="5">
    <location>
        <begin position="170"/>
        <end position="179"/>
    </location>
</feature>
<evidence type="ECO:0000256" key="6">
    <source>
        <dbReference type="SAM" id="Phobius"/>
    </source>
</evidence>
<evidence type="ECO:0000256" key="2">
    <source>
        <dbReference type="ARBA" id="ARBA00022448"/>
    </source>
</evidence>
<feature type="transmembrane region" description="Helical" evidence="6">
    <location>
        <begin position="253"/>
        <end position="270"/>
    </location>
</feature>
<evidence type="ECO:0000256" key="7">
    <source>
        <dbReference type="SAM" id="SignalP"/>
    </source>
</evidence>
<reference evidence="10" key="1">
    <citation type="submission" date="2025-08" db="UniProtKB">
        <authorList>
            <consortium name="RefSeq"/>
        </authorList>
    </citation>
    <scope>IDENTIFICATION</scope>
</reference>
<keyword evidence="6" id="KW-0812">Transmembrane</keyword>
<accession>A0A1U8APY2</accession>
<gene>
    <name evidence="10" type="primary">LOC104605267</name>
</gene>
<dbReference type="KEGG" id="nnu:104605267"/>
<organism evidence="9 10">
    <name type="scientific">Nelumbo nucifera</name>
    <name type="common">Sacred lotus</name>
    <dbReference type="NCBI Taxonomy" id="4432"/>
    <lineage>
        <taxon>Eukaryota</taxon>
        <taxon>Viridiplantae</taxon>
        <taxon>Streptophyta</taxon>
        <taxon>Embryophyta</taxon>
        <taxon>Tracheophyta</taxon>
        <taxon>Spermatophyta</taxon>
        <taxon>Magnoliopsida</taxon>
        <taxon>Proteales</taxon>
        <taxon>Nelumbonaceae</taxon>
        <taxon>Nelumbo</taxon>
    </lineage>
</organism>
<feature type="signal peptide" evidence="7">
    <location>
        <begin position="1"/>
        <end position="20"/>
    </location>
</feature>
<dbReference type="eggNOG" id="KOG4293">
    <property type="taxonomic scope" value="Eukaryota"/>
</dbReference>
<dbReference type="InParanoid" id="A0A1U8APY2"/>
<protein>
    <submittedName>
        <fullName evidence="10">Cytochrome b561 and DOMON domain-containing protein At3g07570-like</fullName>
    </submittedName>
</protein>
<dbReference type="OMA" id="ANMTIIS"/>
<evidence type="ECO:0000256" key="3">
    <source>
        <dbReference type="ARBA" id="ARBA00022729"/>
    </source>
</evidence>
<keyword evidence="4 6" id="KW-0472">Membrane</keyword>
<dbReference type="InterPro" id="IPR045266">
    <property type="entry name" value="DOH_DOMON"/>
</dbReference>
<evidence type="ECO:0000259" key="8">
    <source>
        <dbReference type="PROSITE" id="PS50836"/>
    </source>
</evidence>
<feature type="compositionally biased region" description="Polar residues" evidence="5">
    <location>
        <begin position="232"/>
        <end position="250"/>
    </location>
</feature>
<keyword evidence="2" id="KW-0813">Transport</keyword>
<evidence type="ECO:0000256" key="1">
    <source>
        <dbReference type="ARBA" id="ARBA00004370"/>
    </source>
</evidence>
<evidence type="ECO:0000313" key="9">
    <source>
        <dbReference type="Proteomes" id="UP000189703"/>
    </source>
</evidence>
<evidence type="ECO:0000256" key="5">
    <source>
        <dbReference type="SAM" id="MobiDB-lite"/>
    </source>
</evidence>
<dbReference type="CDD" id="cd09631">
    <property type="entry name" value="DOMON_DOH"/>
    <property type="match status" value="1"/>
</dbReference>
<feature type="chain" id="PRO_5010589056" evidence="7">
    <location>
        <begin position="21"/>
        <end position="271"/>
    </location>
</feature>
<proteinExistence type="predicted"/>
<dbReference type="STRING" id="4432.A0A1U8APY2"/>
<dbReference type="PROSITE" id="PS50836">
    <property type="entry name" value="DOMON"/>
    <property type="match status" value="1"/>
</dbReference>
<comment type="subcellular location">
    <subcellularLocation>
        <location evidence="1">Membrane</location>
    </subcellularLocation>
</comment>
<dbReference type="InterPro" id="IPR005018">
    <property type="entry name" value="DOMON_domain"/>
</dbReference>
<dbReference type="SMART" id="SM00664">
    <property type="entry name" value="DoH"/>
    <property type="match status" value="1"/>
</dbReference>
<evidence type="ECO:0000256" key="4">
    <source>
        <dbReference type="ARBA" id="ARBA00023136"/>
    </source>
</evidence>
<evidence type="ECO:0000313" key="10">
    <source>
        <dbReference type="RefSeq" id="XP_010268257.1"/>
    </source>
</evidence>
<name>A0A1U8APY2_NELNU</name>
<dbReference type="GeneID" id="104605267"/>
<dbReference type="OrthoDB" id="19261at2759"/>
<dbReference type="PANTHER" id="PTHR23130">
    <property type="entry name" value="CYTOCHROME B561 AND DOMON DOMAIN-CONTAINING PROTEIN"/>
    <property type="match status" value="1"/>
</dbReference>
<feature type="compositionally biased region" description="Low complexity" evidence="5">
    <location>
        <begin position="194"/>
        <end position="213"/>
    </location>
</feature>
<dbReference type="RefSeq" id="XP_010268257.1">
    <property type="nucleotide sequence ID" value="XM_010269955.2"/>
</dbReference>
<dbReference type="PROSITE" id="PS51257">
    <property type="entry name" value="PROKAR_LIPOPROTEIN"/>
    <property type="match status" value="1"/>
</dbReference>
<dbReference type="AlphaFoldDB" id="A0A1U8APY2"/>
<keyword evidence="9" id="KW-1185">Reference proteome</keyword>
<keyword evidence="3 7" id="KW-0732">Signal</keyword>
<dbReference type="GO" id="GO:0016020">
    <property type="term" value="C:membrane"/>
    <property type="evidence" value="ECO:0007669"/>
    <property type="project" value="UniProtKB-SubCell"/>
</dbReference>